<dbReference type="InterPro" id="IPR008139">
    <property type="entry name" value="SaposinB_dom"/>
</dbReference>
<evidence type="ECO:0000256" key="3">
    <source>
        <dbReference type="ARBA" id="ARBA00022525"/>
    </source>
</evidence>
<dbReference type="GO" id="GO:0007193">
    <property type="term" value="P:adenylate cyclase-inhibiting G protein-coupled receptor signaling pathway"/>
    <property type="evidence" value="ECO:0007669"/>
    <property type="project" value="UniProtKB-UniRule"/>
</dbReference>
<dbReference type="Pfam" id="PF03489">
    <property type="entry name" value="SapB_2"/>
    <property type="match status" value="4"/>
</dbReference>
<dbReference type="GO" id="GO:0006665">
    <property type="term" value="P:sphingolipid metabolic process"/>
    <property type="evidence" value="ECO:0007669"/>
    <property type="project" value="UniProtKB-UniRule"/>
</dbReference>
<feature type="domain" description="Saposin A-type" evidence="16">
    <location>
        <begin position="487"/>
        <end position="523"/>
    </location>
</feature>
<evidence type="ECO:0000256" key="12">
    <source>
        <dbReference type="ARBA" id="ARBA00040265"/>
    </source>
</evidence>
<dbReference type="InterPro" id="IPR011001">
    <property type="entry name" value="Saposin-like"/>
</dbReference>
<dbReference type="InterPro" id="IPR021165">
    <property type="entry name" value="Saposin_chordata"/>
</dbReference>
<keyword evidence="3" id="KW-0964">Secreted</keyword>
<evidence type="ECO:0000256" key="5">
    <source>
        <dbReference type="ARBA" id="ARBA00022737"/>
    </source>
</evidence>
<dbReference type="PRINTS" id="PR01797">
    <property type="entry name" value="SAPOSIN"/>
</dbReference>
<dbReference type="FunFam" id="1.10.225.10:FF:000002">
    <property type="entry name" value="prosaposin isoform X2"/>
    <property type="match status" value="2"/>
</dbReference>
<sequence>QHSLLSFAVMLANLLDVRKEDCARGPEVWCHDLKTASECGALKHCQQNVWSKPTVKSFPCEACKKVVSVVENFLKENGSETEIENYLEKECEMLPQEDWVSKCKEIMESYLPVIIDALKGEMSNPEEVCSALAFCRSLQRYLATQSQHEQELESNSIPEMDMSKVVAPFMANIPLLLYPQGETQNKPGHDGEVCQDCEQLITDLQKTVKDNSTFVQDLVEHFKDECDLLGPGLSDMCKNYISQYSDIAVQMLMHMGPKEICSYAGFCEGNQRPLQTLVPAHEDTVKVIPAMELVEPVKPVEPTMAQAKASPTCELCQYVIKEVVKLLEGNKTKVGLLGKVCAIIPKSMAEECKDLVESYGPAIVDLLLDETSPHLGLAPVPPAASALTTRPLCSTVNEAKLRSGAFCEVCKKVDGYLEKNLEKNSTQAMILSAFQKACGMLPKPYSDECDEFVKEYEPILIAALHEELDPASLCLKIGACPKDASRPLLGTEQCAWGPSYWCKNMETAAQCNAVEHCKRHVWN</sequence>
<keyword evidence="7" id="KW-0325">Glycoprotein</keyword>
<evidence type="ECO:0000256" key="1">
    <source>
        <dbReference type="ARBA" id="ARBA00004371"/>
    </source>
</evidence>
<feature type="disulfide bond" evidence="14">
    <location>
        <begin position="60"/>
        <end position="135"/>
    </location>
</feature>
<comment type="function">
    <text evidence="13">Saposins are specific low-molecular mass non-enzymic proteins, they participate in the lysosomal degradation of sphingolipids, which takes place by the sequential action of specific hydrolases.</text>
</comment>
<dbReference type="SMART" id="SM00741">
    <property type="entry name" value="SapB"/>
    <property type="match status" value="4"/>
</dbReference>
<feature type="disulfide bond" evidence="14">
    <location>
        <begin position="410"/>
        <end position="474"/>
    </location>
</feature>
<dbReference type="SUPFAM" id="SSF47862">
    <property type="entry name" value="Saposin"/>
    <property type="match status" value="4"/>
</dbReference>
<dbReference type="Proteomes" id="UP000002280">
    <property type="component" value="Unplaced"/>
</dbReference>
<feature type="disulfide bond" evidence="14">
    <location>
        <begin position="197"/>
        <end position="261"/>
    </location>
</feature>
<evidence type="ECO:0000256" key="13">
    <source>
        <dbReference type="PIRNR" id="PIRNR002431"/>
    </source>
</evidence>
<reference evidence="17" key="3">
    <citation type="submission" date="2025-09" db="UniProtKB">
        <authorList>
            <consortium name="Ensembl"/>
        </authorList>
    </citation>
    <scope>IDENTIFICATION</scope>
</reference>
<dbReference type="GeneTree" id="ENSGT00940000156695"/>
<evidence type="ECO:0000256" key="14">
    <source>
        <dbReference type="PIRSR" id="PIRSR002431-1"/>
    </source>
</evidence>
<dbReference type="InterPro" id="IPR008138">
    <property type="entry name" value="SapB_2"/>
</dbReference>
<keyword evidence="18" id="KW-1185">Reference proteome</keyword>
<dbReference type="Bgee" id="ENSMODG00000000369">
    <property type="expression patterns" value="Expressed in cerebellum and 17 other cell types or tissues"/>
</dbReference>
<dbReference type="PANTHER" id="PTHR11480:SF36">
    <property type="entry name" value="PROSAPOSIN"/>
    <property type="match status" value="1"/>
</dbReference>
<evidence type="ECO:0000313" key="17">
    <source>
        <dbReference type="Ensembl" id="ENSMODP00000054292.1"/>
    </source>
</evidence>
<dbReference type="InterPro" id="IPR008373">
    <property type="entry name" value="Saposin"/>
</dbReference>
<keyword evidence="5" id="KW-0677">Repeat</keyword>
<protein>
    <recommendedName>
        <fullName evidence="12 13">Prosaposin</fullName>
    </recommendedName>
</protein>
<dbReference type="FunFam" id="1.10.225.10:FF:000004">
    <property type="entry name" value="prosaposin isoform X2"/>
    <property type="match status" value="1"/>
</dbReference>
<dbReference type="Ensembl" id="ENSMODT00000086473.1">
    <property type="protein sequence ID" value="ENSMODP00000054292.1"/>
    <property type="gene ID" value="ENSMODG00000000369.4"/>
</dbReference>
<dbReference type="PIRSF" id="PIRSF002431">
    <property type="entry name" value="Saposin"/>
    <property type="match status" value="1"/>
</dbReference>
<keyword evidence="4 13" id="KW-0732">Signal</keyword>
<dbReference type="PANTHER" id="PTHR11480">
    <property type="entry name" value="SAPOSIN-RELATED"/>
    <property type="match status" value="1"/>
</dbReference>
<evidence type="ECO:0000256" key="8">
    <source>
        <dbReference type="ARBA" id="ARBA00023228"/>
    </source>
</evidence>
<feature type="disulfide bond" evidence="14">
    <location>
        <begin position="407"/>
        <end position="480"/>
    </location>
</feature>
<dbReference type="GO" id="GO:0016020">
    <property type="term" value="C:membrane"/>
    <property type="evidence" value="ECO:0007669"/>
    <property type="project" value="GOC"/>
</dbReference>
<feature type="domain" description="Saposin B-type" evidence="15">
    <location>
        <begin position="403"/>
        <end position="484"/>
    </location>
</feature>
<evidence type="ECO:0000256" key="2">
    <source>
        <dbReference type="ARBA" id="ARBA00004613"/>
    </source>
</evidence>
<comment type="function">
    <text evidence="11">Saposin-B stimulates the hydrolysis of galacto-cerebroside sulfate by arylsulfatase A (EC 3.1.6.8), GM1 gangliosides by beta-galactosidase (EC 3.2.1.23) and globotriaosylceramide by alpha-galactosidase A (EC 3.2.1.22). Saposin-B forms a solubilizing complex with the substrates of the sphingolipid hydrolases.</text>
</comment>
<comment type="function">
    <text evidence="10">Saposin-D is a specific sphingomyelin phosphodiesterase activator (EC 3.1.4.12).</text>
</comment>
<evidence type="ECO:0000259" key="15">
    <source>
        <dbReference type="PROSITE" id="PS50015"/>
    </source>
</evidence>
<dbReference type="Pfam" id="PF05184">
    <property type="entry name" value="SapB_1"/>
    <property type="match status" value="2"/>
</dbReference>
<dbReference type="GO" id="GO:0005576">
    <property type="term" value="C:extracellular region"/>
    <property type="evidence" value="ECO:0007669"/>
    <property type="project" value="UniProtKB-SubCell"/>
</dbReference>
<dbReference type="AlphaFoldDB" id="A0A5F8H380"/>
<organism evidence="17 18">
    <name type="scientific">Monodelphis domestica</name>
    <name type="common">Gray short-tailed opossum</name>
    <dbReference type="NCBI Taxonomy" id="13616"/>
    <lineage>
        <taxon>Eukaryota</taxon>
        <taxon>Metazoa</taxon>
        <taxon>Chordata</taxon>
        <taxon>Craniata</taxon>
        <taxon>Vertebrata</taxon>
        <taxon>Euteleostomi</taxon>
        <taxon>Mammalia</taxon>
        <taxon>Metatheria</taxon>
        <taxon>Didelphimorphia</taxon>
        <taxon>Didelphidae</taxon>
        <taxon>Monodelphis</taxon>
    </lineage>
</organism>
<evidence type="ECO:0000256" key="10">
    <source>
        <dbReference type="ARBA" id="ARBA00037231"/>
    </source>
</evidence>
<feature type="disulfide bond" evidence="14">
    <location>
        <begin position="341"/>
        <end position="352"/>
    </location>
</feature>
<feature type="signal peptide" evidence="13">
    <location>
        <begin position="1"/>
        <end position="19"/>
    </location>
</feature>
<reference evidence="17" key="1">
    <citation type="journal article" date="2007" name="Nature">
        <title>Genome of the marsupial Monodelphis domestica reveals innovation in non-coding sequences.</title>
        <authorList>
            <person name="Mikkelsen T.S."/>
            <person name="Wakefield M.J."/>
            <person name="Aken B."/>
            <person name="Amemiya C.T."/>
            <person name="Chang J.L."/>
            <person name="Duke S."/>
            <person name="Garber M."/>
            <person name="Gentles A.J."/>
            <person name="Goodstadt L."/>
            <person name="Heger A."/>
            <person name="Jurka J."/>
            <person name="Kamal M."/>
            <person name="Mauceli E."/>
            <person name="Searle S.M."/>
            <person name="Sharpe T."/>
            <person name="Baker M.L."/>
            <person name="Batzer M.A."/>
            <person name="Benos P.V."/>
            <person name="Belov K."/>
            <person name="Clamp M."/>
            <person name="Cook A."/>
            <person name="Cuff J."/>
            <person name="Das R."/>
            <person name="Davidow L."/>
            <person name="Deakin J.E."/>
            <person name="Fazzari M.J."/>
            <person name="Glass J.L."/>
            <person name="Grabherr M."/>
            <person name="Greally J.M."/>
            <person name="Gu W."/>
            <person name="Hore T.A."/>
            <person name="Huttley G.A."/>
            <person name="Kleber M."/>
            <person name="Jirtle R.L."/>
            <person name="Koina E."/>
            <person name="Lee J.T."/>
            <person name="Mahony S."/>
            <person name="Marra M.A."/>
            <person name="Miller R.D."/>
            <person name="Nicholls R.D."/>
            <person name="Oda M."/>
            <person name="Papenfuss A.T."/>
            <person name="Parra Z.E."/>
            <person name="Pollock D.D."/>
            <person name="Ray D.A."/>
            <person name="Schein J.E."/>
            <person name="Speed T.P."/>
            <person name="Thompson K."/>
            <person name="VandeBerg J.L."/>
            <person name="Wade C.M."/>
            <person name="Walker J.A."/>
            <person name="Waters P.D."/>
            <person name="Webber C."/>
            <person name="Weidman J.R."/>
            <person name="Xie X."/>
            <person name="Zody M.C."/>
            <person name="Baldwin J."/>
            <person name="Abdouelleil A."/>
            <person name="Abdulkadir J."/>
            <person name="Abebe A."/>
            <person name="Abera B."/>
            <person name="Abreu J."/>
            <person name="Acer S.C."/>
            <person name="Aftuck L."/>
            <person name="Alexander A."/>
            <person name="An P."/>
            <person name="Anderson E."/>
            <person name="Anderson S."/>
            <person name="Arachi H."/>
            <person name="Azer M."/>
            <person name="Bachantsang P."/>
            <person name="Barry A."/>
            <person name="Bayul T."/>
            <person name="Berlin A."/>
            <person name="Bessette D."/>
            <person name="Bloom T."/>
            <person name="Bloom T."/>
            <person name="Boguslavskiy L."/>
            <person name="Bonnet C."/>
            <person name="Boukhgalter B."/>
            <person name="Bourzgui I."/>
            <person name="Brown A."/>
            <person name="Cahill P."/>
            <person name="Channer S."/>
            <person name="Cheshatsang Y."/>
            <person name="Chuda L."/>
            <person name="Citroen M."/>
            <person name="Collymore A."/>
            <person name="Cooke P."/>
            <person name="Costello M."/>
            <person name="D'Aco K."/>
            <person name="Daza R."/>
            <person name="De Haan G."/>
            <person name="DeGray S."/>
            <person name="DeMaso C."/>
            <person name="Dhargay N."/>
            <person name="Dooley K."/>
            <person name="Dooley E."/>
            <person name="Doricent M."/>
            <person name="Dorje P."/>
            <person name="Dorjee K."/>
            <person name="Dupes A."/>
            <person name="Elong R."/>
            <person name="Falk J."/>
            <person name="Farina A."/>
            <person name="Faro S."/>
            <person name="Ferguson D."/>
            <person name="Fisher S."/>
            <person name="Foley C.D."/>
            <person name="Franke A."/>
            <person name="Friedrich D."/>
            <person name="Gadbois L."/>
            <person name="Gearin G."/>
            <person name="Gearin C.R."/>
            <person name="Giannoukos G."/>
            <person name="Goode T."/>
            <person name="Graham J."/>
            <person name="Grandbois E."/>
            <person name="Grewal S."/>
            <person name="Gyaltsen K."/>
            <person name="Hafez N."/>
            <person name="Hagos B."/>
            <person name="Hall J."/>
            <person name="Henson C."/>
            <person name="Hollinger A."/>
            <person name="Honan T."/>
            <person name="Huard M.D."/>
            <person name="Hughes L."/>
            <person name="Hurhula B."/>
            <person name="Husby M.E."/>
            <person name="Kamat A."/>
            <person name="Kanga B."/>
            <person name="Kashin S."/>
            <person name="Khazanovich D."/>
            <person name="Kisner P."/>
            <person name="Lance K."/>
            <person name="Lara M."/>
            <person name="Lee W."/>
            <person name="Lennon N."/>
            <person name="Letendre F."/>
            <person name="LeVine R."/>
            <person name="Lipovsky A."/>
            <person name="Liu X."/>
            <person name="Liu J."/>
            <person name="Liu S."/>
            <person name="Lokyitsang T."/>
            <person name="Lokyitsang Y."/>
            <person name="Lubonja R."/>
            <person name="Lui A."/>
            <person name="MacDonald P."/>
            <person name="Magnisalis V."/>
            <person name="Maru K."/>
            <person name="Matthews C."/>
            <person name="McCusker W."/>
            <person name="McDonough S."/>
            <person name="Mehta T."/>
            <person name="Meldrim J."/>
            <person name="Meneus L."/>
            <person name="Mihai O."/>
            <person name="Mihalev A."/>
            <person name="Mihova T."/>
            <person name="Mittelman R."/>
            <person name="Mlenga V."/>
            <person name="Montmayeur A."/>
            <person name="Mulrain L."/>
            <person name="Navidi A."/>
            <person name="Naylor J."/>
            <person name="Negash T."/>
            <person name="Nguyen T."/>
            <person name="Nguyen N."/>
            <person name="Nicol R."/>
            <person name="Norbu C."/>
            <person name="Norbu N."/>
            <person name="Novod N."/>
            <person name="O'Neill B."/>
            <person name="Osman S."/>
            <person name="Markiewicz E."/>
            <person name="Oyono O.L."/>
            <person name="Patti C."/>
            <person name="Phunkhang P."/>
            <person name="Pierre F."/>
            <person name="Priest M."/>
            <person name="Raghuraman S."/>
            <person name="Rege F."/>
            <person name="Reyes R."/>
            <person name="Rise C."/>
            <person name="Rogov P."/>
            <person name="Ross K."/>
            <person name="Ryan E."/>
            <person name="Settipalli S."/>
            <person name="Shea T."/>
            <person name="Sherpa N."/>
            <person name="Shi L."/>
            <person name="Shih D."/>
            <person name="Sparrow T."/>
            <person name="Spaulding J."/>
            <person name="Stalker J."/>
            <person name="Stange-Thomann N."/>
            <person name="Stavropoulos S."/>
            <person name="Stone C."/>
            <person name="Strader C."/>
            <person name="Tesfaye S."/>
            <person name="Thomson T."/>
            <person name="Thoulutsang Y."/>
            <person name="Thoulutsang D."/>
            <person name="Topham K."/>
            <person name="Topping I."/>
            <person name="Tsamla T."/>
            <person name="Vassiliev H."/>
            <person name="Vo A."/>
            <person name="Wangchuk T."/>
            <person name="Wangdi T."/>
            <person name="Weiand M."/>
            <person name="Wilkinson J."/>
            <person name="Wilson A."/>
            <person name="Yadav S."/>
            <person name="Young G."/>
            <person name="Yu Q."/>
            <person name="Zembek L."/>
            <person name="Zhong D."/>
            <person name="Zimmer A."/>
            <person name="Zwirko Z."/>
            <person name="Jaffe D.B."/>
            <person name="Alvarez P."/>
            <person name="Brockman W."/>
            <person name="Butler J."/>
            <person name="Chin C."/>
            <person name="Gnerre S."/>
            <person name="MacCallum I."/>
            <person name="Graves J.A."/>
            <person name="Ponting C.P."/>
            <person name="Breen M."/>
            <person name="Samollow P.B."/>
            <person name="Lander E.S."/>
            <person name="Lindblad-Toh K."/>
        </authorList>
    </citation>
    <scope>NUCLEOTIDE SEQUENCE [LARGE SCALE GENOMIC DNA]</scope>
</reference>
<dbReference type="Gene3D" id="1.10.225.10">
    <property type="entry name" value="Saposin-like"/>
    <property type="match status" value="4"/>
</dbReference>
<feature type="domain" description="Saposin A-type" evidence="16">
    <location>
        <begin position="15"/>
        <end position="55"/>
    </location>
</feature>
<dbReference type="InterPro" id="IPR051428">
    <property type="entry name" value="Sphingo_Act-Surfact_Prot"/>
</dbReference>
<dbReference type="SMART" id="SM00162">
    <property type="entry name" value="SAPA"/>
    <property type="match status" value="2"/>
</dbReference>
<feature type="disulfide bond" evidence="14">
    <location>
        <begin position="63"/>
        <end position="129"/>
    </location>
</feature>
<evidence type="ECO:0000256" key="11">
    <source>
        <dbReference type="ARBA" id="ARBA00037606"/>
    </source>
</evidence>
<evidence type="ECO:0000259" key="16">
    <source>
        <dbReference type="PROSITE" id="PS51110"/>
    </source>
</evidence>
<dbReference type="PROSITE" id="PS50015">
    <property type="entry name" value="SAP_B"/>
    <property type="match status" value="4"/>
</dbReference>
<feature type="domain" description="Saposin B-type" evidence="15">
    <location>
        <begin position="190"/>
        <end position="271"/>
    </location>
</feature>
<dbReference type="Pfam" id="PF02199">
    <property type="entry name" value="SapA"/>
    <property type="match status" value="2"/>
</dbReference>
<dbReference type="GO" id="GO:0019216">
    <property type="term" value="P:regulation of lipid metabolic process"/>
    <property type="evidence" value="ECO:0007669"/>
    <property type="project" value="UniProtKB-UniRule"/>
</dbReference>
<evidence type="ECO:0000256" key="4">
    <source>
        <dbReference type="ARBA" id="ARBA00022729"/>
    </source>
</evidence>
<feature type="chain" id="PRO_5023985357" description="Prosaposin" evidence="13">
    <location>
        <begin position="20"/>
        <end position="523"/>
    </location>
</feature>
<accession>A0A5F8H380</accession>
<evidence type="ECO:0000256" key="6">
    <source>
        <dbReference type="ARBA" id="ARBA00023157"/>
    </source>
</evidence>
<dbReference type="InterPro" id="IPR003119">
    <property type="entry name" value="SAP_A"/>
</dbReference>
<proteinExistence type="predicted"/>
<keyword evidence="6 14" id="KW-1015">Disulfide bond</keyword>
<comment type="function">
    <text evidence="13">Prosaposin: Behaves as a myelinotrophic and neurotrophic factor, these effects are mediated by its G-protein-coupled receptors, GPR37 and GPR37L1, undergoing ligand-mediated internalization followed by ERK phosphorylation signaling.</text>
</comment>
<dbReference type="PROSITE" id="PS51110">
    <property type="entry name" value="SAP_A"/>
    <property type="match status" value="2"/>
</dbReference>
<comment type="subcellular location">
    <subcellularLocation>
        <location evidence="1">Lysosome</location>
    </subcellularLocation>
    <subcellularLocation>
        <location evidence="2">Secreted</location>
    </subcellularLocation>
</comment>
<evidence type="ECO:0000256" key="9">
    <source>
        <dbReference type="ARBA" id="ARBA00037150"/>
    </source>
</evidence>
<dbReference type="GO" id="GO:0005764">
    <property type="term" value="C:lysosome"/>
    <property type="evidence" value="ECO:0007669"/>
    <property type="project" value="UniProtKB-SubCell"/>
</dbReference>
<dbReference type="InterPro" id="IPR007856">
    <property type="entry name" value="SapB_1"/>
</dbReference>
<feature type="disulfide bond" evidence="14">
    <location>
        <begin position="194"/>
        <end position="267"/>
    </location>
</feature>
<evidence type="ECO:0000313" key="18">
    <source>
        <dbReference type="Proteomes" id="UP000002280"/>
    </source>
</evidence>
<feature type="domain" description="Saposin B-type" evidence="15">
    <location>
        <begin position="309"/>
        <end position="397"/>
    </location>
</feature>
<feature type="disulfide bond" evidence="14">
    <location>
        <begin position="226"/>
        <end position="237"/>
    </location>
</feature>
<reference evidence="17" key="2">
    <citation type="submission" date="2025-08" db="UniProtKB">
        <authorList>
            <consortium name="Ensembl"/>
        </authorList>
    </citation>
    <scope>IDENTIFICATION</scope>
</reference>
<feature type="disulfide bond" evidence="14">
    <location>
        <begin position="438"/>
        <end position="449"/>
    </location>
</feature>
<name>A0A5F8H380_MONDO</name>
<comment type="function">
    <text evidence="9">Saposin-A and saposin-C stimulate the hydrolysis of glucosylceramide by beta-glucosylceramidase (EC 3.2.1.45) and galactosylceramide by beta-galactosylceramidase (EC 3.2.1.46). Saposin-C apparently acts by combining with the enzyme and acidic lipid to form an activated complex, rather than by solubilizing the substrate.</text>
</comment>
<feature type="disulfide bond" evidence="14">
    <location>
        <begin position="91"/>
        <end position="103"/>
    </location>
</feature>
<evidence type="ECO:0000256" key="7">
    <source>
        <dbReference type="ARBA" id="ARBA00023180"/>
    </source>
</evidence>
<feature type="domain" description="Saposin B-type" evidence="15">
    <location>
        <begin position="56"/>
        <end position="139"/>
    </location>
</feature>
<keyword evidence="8" id="KW-0458">Lysosome</keyword>